<keyword evidence="8" id="KW-1185">Reference proteome</keyword>
<evidence type="ECO:0000256" key="2">
    <source>
        <dbReference type="ARBA" id="ARBA00022670"/>
    </source>
</evidence>
<dbReference type="PANTHER" id="PTHR33209">
    <property type="entry name" value="PROTEASE 4"/>
    <property type="match status" value="1"/>
</dbReference>
<sequence>MSFAGKVWRLLVGIKDGLVLVFMLLFFAMLFAVLSARPSPGMVRDGALLLELDGYVVEERAIVDPIQALISRQAPVTEFEVNELVRAIDAAVGDDRIKAVALDLSRFLGGGQVHIQEIGEALARVRAAEKPVLTFAVGYSDDALHLAAHASEIWVDPMGGAIAAGPGGSFLMFGDLLEQYDVNARVYRVGTFKAATEPYTRSTLSPEARENIGGLLASMWEEWQANVKKARPEADLDRVTKNPVEWVQSANGDLAAAALDAGLVDELGNRAEWGERVAEIAGEDSWSNLPGAFASTELKPYLADIGSDTSGRAIGIITVAGDVVDGEAGPGTAGGDRIAELLDRALDDDLAALVVRVDTPGGTMTASENIRRAILRHKAKDIPVAISMANIAASAGYAIATTGDRIFAQPETVTGSIGVFSVIPTFEDTAQRFGINADAIRTTPLSGQPDIIDGFTPEVDAILQAGIEDSYRDFLNQVAEGRGMDPARVDEIAQGRVWDGGTARQLGLVDQFGGLNEALEWAASEAGLEEGKWHAKRLGSAESSYDSLIRRLLTNDAQTRAPAGDMFSILARQQSGQAERVLNDLERMMSVQGVQAYCLECPREVRPSSGDAISGWVAKIAAFLAR</sequence>
<protein>
    <submittedName>
        <fullName evidence="7">Protease-4</fullName>
    </submittedName>
</protein>
<dbReference type="InterPro" id="IPR004634">
    <property type="entry name" value="Pept_S49_pIV"/>
</dbReference>
<dbReference type="GO" id="GO:0008236">
    <property type="term" value="F:serine-type peptidase activity"/>
    <property type="evidence" value="ECO:0007669"/>
    <property type="project" value="UniProtKB-KW"/>
</dbReference>
<dbReference type="SUPFAM" id="SSF52096">
    <property type="entry name" value="ClpP/crotonase"/>
    <property type="match status" value="2"/>
</dbReference>
<evidence type="ECO:0000256" key="5">
    <source>
        <dbReference type="PIRSR" id="PIRSR001217-1"/>
    </source>
</evidence>
<dbReference type="GO" id="GO:0006465">
    <property type="term" value="P:signal peptide processing"/>
    <property type="evidence" value="ECO:0007669"/>
    <property type="project" value="InterPro"/>
</dbReference>
<dbReference type="Pfam" id="PF01343">
    <property type="entry name" value="Peptidase_S49"/>
    <property type="match status" value="2"/>
</dbReference>
<evidence type="ECO:0000259" key="6">
    <source>
        <dbReference type="Pfam" id="PF01343"/>
    </source>
</evidence>
<dbReference type="InterPro" id="IPR047217">
    <property type="entry name" value="S49_SppA_67K_type_N"/>
</dbReference>
<evidence type="ECO:0000256" key="3">
    <source>
        <dbReference type="ARBA" id="ARBA00022801"/>
    </source>
</evidence>
<dbReference type="Gene3D" id="6.20.330.10">
    <property type="match status" value="1"/>
</dbReference>
<evidence type="ECO:0000313" key="7">
    <source>
        <dbReference type="EMBL" id="TWJ09354.1"/>
    </source>
</evidence>
<reference evidence="7 8" key="1">
    <citation type="submission" date="2019-07" db="EMBL/GenBank/DDBJ databases">
        <title>Genomic Encyclopedia of Archaeal and Bacterial Type Strains, Phase II (KMG-II): from individual species to whole genera.</title>
        <authorList>
            <person name="Goeker M."/>
        </authorList>
    </citation>
    <scope>NUCLEOTIDE SEQUENCE [LARGE SCALE GENOMIC DNA]</scope>
    <source>
        <strain evidence="7 8">ATCC BAA-2084</strain>
    </source>
</reference>
<dbReference type="InterPro" id="IPR002142">
    <property type="entry name" value="Peptidase_S49"/>
</dbReference>
<feature type="active site" description="Proton donor/acceptor" evidence="5">
    <location>
        <position position="193"/>
    </location>
</feature>
<dbReference type="Proteomes" id="UP000320547">
    <property type="component" value="Unassembled WGS sequence"/>
</dbReference>
<dbReference type="PIRSF" id="PIRSF001217">
    <property type="entry name" value="Protease_4_SppA"/>
    <property type="match status" value="1"/>
</dbReference>
<gene>
    <name evidence="7" type="ORF">JN10_0985</name>
</gene>
<evidence type="ECO:0000256" key="1">
    <source>
        <dbReference type="ARBA" id="ARBA00008683"/>
    </source>
</evidence>
<feature type="domain" description="Peptidase S49" evidence="6">
    <location>
        <begin position="378"/>
        <end position="528"/>
    </location>
</feature>
<dbReference type="Gene3D" id="3.90.226.10">
    <property type="entry name" value="2-enoyl-CoA Hydratase, Chain A, domain 1"/>
    <property type="match status" value="3"/>
</dbReference>
<dbReference type="GO" id="GO:0016020">
    <property type="term" value="C:membrane"/>
    <property type="evidence" value="ECO:0007669"/>
    <property type="project" value="InterPro"/>
</dbReference>
<accession>A0A562UUN8</accession>
<proteinExistence type="inferred from homology"/>
<keyword evidence="3" id="KW-0378">Hydrolase</keyword>
<feature type="domain" description="Peptidase S49" evidence="6">
    <location>
        <begin position="126"/>
        <end position="278"/>
    </location>
</feature>
<dbReference type="EMBL" id="VLLK01000001">
    <property type="protein sequence ID" value="TWJ09354.1"/>
    <property type="molecule type" value="Genomic_DNA"/>
</dbReference>
<evidence type="ECO:0000256" key="4">
    <source>
        <dbReference type="ARBA" id="ARBA00022825"/>
    </source>
</evidence>
<name>A0A562UUN8_9SPHN</name>
<dbReference type="InterPro" id="IPR047272">
    <property type="entry name" value="S49_SppA_C"/>
</dbReference>
<keyword evidence="4" id="KW-0720">Serine protease</keyword>
<comment type="similarity">
    <text evidence="1">Belongs to the peptidase S49 family.</text>
</comment>
<keyword evidence="2 7" id="KW-0645">Protease</keyword>
<dbReference type="STRING" id="476157.GCA_001663155_02366"/>
<organism evidence="7 8">
    <name type="scientific">Altererythrobacter ishigakiensis</name>
    <dbReference type="NCBI Taxonomy" id="476157"/>
    <lineage>
        <taxon>Bacteria</taxon>
        <taxon>Pseudomonadati</taxon>
        <taxon>Pseudomonadota</taxon>
        <taxon>Alphaproteobacteria</taxon>
        <taxon>Sphingomonadales</taxon>
        <taxon>Erythrobacteraceae</taxon>
        <taxon>Altererythrobacter</taxon>
    </lineage>
</organism>
<evidence type="ECO:0000313" key="8">
    <source>
        <dbReference type="Proteomes" id="UP000320547"/>
    </source>
</evidence>
<dbReference type="RefSeq" id="WP_067601513.1">
    <property type="nucleotide sequence ID" value="NZ_CP015963.1"/>
</dbReference>
<comment type="caution">
    <text evidence="7">The sequence shown here is derived from an EMBL/GenBank/DDBJ whole genome shotgun (WGS) entry which is preliminary data.</text>
</comment>
<dbReference type="InterPro" id="IPR029045">
    <property type="entry name" value="ClpP/crotonase-like_dom_sf"/>
</dbReference>
<dbReference type="AlphaFoldDB" id="A0A562UUN8"/>
<dbReference type="CDD" id="cd07023">
    <property type="entry name" value="S49_Sppa_N_C"/>
    <property type="match status" value="1"/>
</dbReference>
<dbReference type="PANTHER" id="PTHR33209:SF1">
    <property type="entry name" value="PEPTIDASE S49 DOMAIN-CONTAINING PROTEIN"/>
    <property type="match status" value="1"/>
</dbReference>
<feature type="active site" description="Nucleophile" evidence="5">
    <location>
        <position position="394"/>
    </location>
</feature>
<dbReference type="CDD" id="cd07018">
    <property type="entry name" value="S49_SppA_67K_type"/>
    <property type="match status" value="1"/>
</dbReference>
<dbReference type="NCBIfam" id="TIGR00705">
    <property type="entry name" value="SppA_67K"/>
    <property type="match status" value="1"/>
</dbReference>
<dbReference type="OrthoDB" id="9764363at2"/>